<feature type="compositionally biased region" description="Basic residues" evidence="1">
    <location>
        <begin position="161"/>
        <end position="184"/>
    </location>
</feature>
<dbReference type="Proteomes" id="UP000594262">
    <property type="component" value="Unplaced"/>
</dbReference>
<dbReference type="GeneID" id="136818441"/>
<accession>A0A7M5WMF3</accession>
<dbReference type="Gene3D" id="2.30.29.30">
    <property type="entry name" value="Pleckstrin-homology domain (PH domain)/Phosphotyrosine-binding domain (PTB)"/>
    <property type="match status" value="1"/>
</dbReference>
<dbReference type="SUPFAM" id="SSF50729">
    <property type="entry name" value="PH domain-like"/>
    <property type="match status" value="1"/>
</dbReference>
<feature type="compositionally biased region" description="Basic and acidic residues" evidence="1">
    <location>
        <begin position="441"/>
        <end position="455"/>
    </location>
</feature>
<dbReference type="SMART" id="SM00233">
    <property type="entry name" value="PH"/>
    <property type="match status" value="1"/>
</dbReference>
<evidence type="ECO:0000259" key="2">
    <source>
        <dbReference type="PROSITE" id="PS50003"/>
    </source>
</evidence>
<evidence type="ECO:0000256" key="1">
    <source>
        <dbReference type="SAM" id="MobiDB-lite"/>
    </source>
</evidence>
<feature type="region of interest" description="Disordered" evidence="1">
    <location>
        <begin position="138"/>
        <end position="218"/>
    </location>
</feature>
<feature type="compositionally biased region" description="Basic and acidic residues" evidence="1">
    <location>
        <begin position="185"/>
        <end position="194"/>
    </location>
</feature>
<sequence>MTTKTGKGGVTIYYENWLLRKEGVKQWAEYWGVIRGKWLQFYERTSEYNRPELRKTLEITTNTKCALVKRNKNRYPFSIDNGSGVYYMKVETELERYHWIVSILTASLGKPKRELPEQVPETMKEAETFRKLTKVEKQEMRNKLPPKPKKEPIPASDITNKRRRKFAERRENKVKKKERARLRKLGLDPDEHMEGGSNDDEELEEISRHPEHFRRAQNVNKLTSENLALHNRNKLSVDDRIRQREKILGSSPNFLKPKTSELESSQSTVEIKAMIHPPSASTANKKQERNSDSSHYNRAFENDDIEELPTIPVTLNDDGLLPNMVFTELSDSEPEEPTTEEISINSNNESLLNIGDFDMTQPRRGSATILSRTVLSESGVRQYSESPDPIKMMNRGGKRPTSAKLSPGGLMERPISPLMTRPMSPLIGGSGRPKSPNNLKNSDDFARYLDETSTV</sequence>
<feature type="region of interest" description="Disordered" evidence="1">
    <location>
        <begin position="274"/>
        <end position="301"/>
    </location>
</feature>
<protein>
    <recommendedName>
        <fullName evidence="2">PH domain-containing protein</fullName>
    </recommendedName>
</protein>
<feature type="region of interest" description="Disordered" evidence="1">
    <location>
        <begin position="248"/>
        <end position="267"/>
    </location>
</feature>
<dbReference type="EnsemblMetazoa" id="CLYHEMT011351.1">
    <property type="protein sequence ID" value="CLYHEMP011351.1"/>
    <property type="gene ID" value="CLYHEMG011351"/>
</dbReference>
<evidence type="ECO:0000313" key="4">
    <source>
        <dbReference type="Proteomes" id="UP000594262"/>
    </source>
</evidence>
<feature type="region of interest" description="Disordered" evidence="1">
    <location>
        <begin position="380"/>
        <end position="455"/>
    </location>
</feature>
<dbReference type="Pfam" id="PF00169">
    <property type="entry name" value="PH"/>
    <property type="match status" value="1"/>
</dbReference>
<dbReference type="CDD" id="cd00821">
    <property type="entry name" value="PH"/>
    <property type="match status" value="1"/>
</dbReference>
<dbReference type="OrthoDB" id="5962001at2759"/>
<feature type="domain" description="PH" evidence="2">
    <location>
        <begin position="11"/>
        <end position="108"/>
    </location>
</feature>
<keyword evidence="4" id="KW-1185">Reference proteome</keyword>
<reference evidence="3" key="1">
    <citation type="submission" date="2021-01" db="UniProtKB">
        <authorList>
            <consortium name="EnsemblMetazoa"/>
        </authorList>
    </citation>
    <scope>IDENTIFICATION</scope>
</reference>
<evidence type="ECO:0000313" key="3">
    <source>
        <dbReference type="EnsemblMetazoa" id="CLYHEMP011351.1"/>
    </source>
</evidence>
<dbReference type="RefSeq" id="XP_066930883.1">
    <property type="nucleotide sequence ID" value="XM_067074782.1"/>
</dbReference>
<feature type="compositionally biased region" description="Basic and acidic residues" evidence="1">
    <location>
        <begin position="138"/>
        <end position="152"/>
    </location>
</feature>
<dbReference type="InterPro" id="IPR001849">
    <property type="entry name" value="PH_domain"/>
</dbReference>
<feature type="compositionally biased region" description="Basic and acidic residues" evidence="1">
    <location>
        <begin position="205"/>
        <end position="214"/>
    </location>
</feature>
<dbReference type="AlphaFoldDB" id="A0A7M5WMF3"/>
<dbReference type="InterPro" id="IPR011993">
    <property type="entry name" value="PH-like_dom_sf"/>
</dbReference>
<name>A0A7M5WMF3_9CNID</name>
<proteinExistence type="predicted"/>
<dbReference type="PROSITE" id="PS50003">
    <property type="entry name" value="PH_DOMAIN"/>
    <property type="match status" value="1"/>
</dbReference>
<organism evidence="3 4">
    <name type="scientific">Clytia hemisphaerica</name>
    <dbReference type="NCBI Taxonomy" id="252671"/>
    <lineage>
        <taxon>Eukaryota</taxon>
        <taxon>Metazoa</taxon>
        <taxon>Cnidaria</taxon>
        <taxon>Hydrozoa</taxon>
        <taxon>Hydroidolina</taxon>
        <taxon>Leptothecata</taxon>
        <taxon>Obeliida</taxon>
        <taxon>Clytiidae</taxon>
        <taxon>Clytia</taxon>
    </lineage>
</organism>